<dbReference type="Pfam" id="PF01520">
    <property type="entry name" value="Amidase_3"/>
    <property type="match status" value="1"/>
</dbReference>
<dbReference type="SUPFAM" id="SSF55383">
    <property type="entry name" value="Copper amine oxidase, domain N"/>
    <property type="match status" value="1"/>
</dbReference>
<dbReference type="PANTHER" id="PTHR30404">
    <property type="entry name" value="N-ACETYLMURAMOYL-L-ALANINE AMIDASE"/>
    <property type="match status" value="1"/>
</dbReference>
<dbReference type="GO" id="GO:0030288">
    <property type="term" value="C:outer membrane-bounded periplasmic space"/>
    <property type="evidence" value="ECO:0007669"/>
    <property type="project" value="TreeGrafter"/>
</dbReference>
<gene>
    <name evidence="3" type="ORF">PATL70BA_1519</name>
</gene>
<dbReference type="Gene3D" id="3.40.630.40">
    <property type="entry name" value="Zn-dependent exopeptidases"/>
    <property type="match status" value="1"/>
</dbReference>
<dbReference type="Gene3D" id="3.30.457.10">
    <property type="entry name" value="Copper amine oxidase-like, N-terminal domain"/>
    <property type="match status" value="1"/>
</dbReference>
<name>A0A3P7NW32_9FIRM</name>
<proteinExistence type="predicted"/>
<evidence type="ECO:0000256" key="1">
    <source>
        <dbReference type="ARBA" id="ARBA00022801"/>
    </source>
</evidence>
<dbReference type="PANTHER" id="PTHR30404:SF0">
    <property type="entry name" value="N-ACETYLMURAMOYL-L-ALANINE AMIDASE AMIC"/>
    <property type="match status" value="1"/>
</dbReference>
<sequence length="753" mass="84670">MMKRFLSLLVLVALIINLFQVNVFAGNQANELYLEYDRNVHKYDNRLVTVVINEKEVKTGDMPAVIIGNRTLVPVREIFESEAVGAKVEWNSKTEEVYITYRDQFIVLAINDKTAYVNGKPHELDVPAKLIRDLNKDHPKTMVPIRFISEVLGFDVDWDNSSYTAMLTNADLVVDMPIEPEVPEVIEPDSEGDDLDGDKLEGISGDGANKTLPTELRNTPVQWSATKDQMESISSNNNSIALTSENHPETKITDIAYDTSGTQNRFVVKATSAISEVKYTLWEGKLVIDIPRSVSGLKSETKYDSNPILTSIRSSQYSSNPNTTRIVFDLKNESIKLDVSLNKNRTELVVATSDNIIHDILLGQNDQGDYIRVEGVAAPDMNIFRLSNPDRVVIDFENTTSLIGTKESQASGQYVEKIRTAQFEETKTRIVVETDGQADYEVVKSSGEETMIQFKEPTYENIEYKNETKPVIALEHVDVPIEMSGIIYDNDYRNKTFHITLAGNYGNVFGKGSVKVHDGLIETINISQNSKDQTQITIKSNFIYEYRVEEVGDKIEIKAYRPKELYNKIVVIDAGHGGRDPGAVANGLQEKDVNLKMLLYLKNLLDADTSVKVYYTRLTDTFPSLQDRCDIANEIGADFFISIHNNAFNASENGTETLYFPSNVQDKLTSPKLAQIFQKNIVAYTGMKDRGLKQRENLYLLKNTIMPAVLVEVGFLTNVNDVAKLKDETFLKTTASALYQSILETFSTYPTKR</sequence>
<dbReference type="GO" id="GO:0009253">
    <property type="term" value="P:peptidoglycan catabolic process"/>
    <property type="evidence" value="ECO:0007669"/>
    <property type="project" value="InterPro"/>
</dbReference>
<accession>A0A3P7NW32</accession>
<dbReference type="GO" id="GO:0008745">
    <property type="term" value="F:N-acetylmuramoyl-L-alanine amidase activity"/>
    <property type="evidence" value="ECO:0007669"/>
    <property type="project" value="InterPro"/>
</dbReference>
<dbReference type="SMART" id="SM00646">
    <property type="entry name" value="Ami_3"/>
    <property type="match status" value="1"/>
</dbReference>
<dbReference type="InterPro" id="IPR050695">
    <property type="entry name" value="N-acetylmuramoyl_amidase_3"/>
</dbReference>
<dbReference type="EMBL" id="LR130778">
    <property type="protein sequence ID" value="VDN47404.1"/>
    <property type="molecule type" value="Genomic_DNA"/>
</dbReference>
<keyword evidence="4" id="KW-1185">Reference proteome</keyword>
<dbReference type="SUPFAM" id="SSF53187">
    <property type="entry name" value="Zn-dependent exopeptidases"/>
    <property type="match status" value="1"/>
</dbReference>
<dbReference type="RefSeq" id="WP_125136721.1">
    <property type="nucleotide sequence ID" value="NZ_LR130778.1"/>
</dbReference>
<evidence type="ECO:0000313" key="3">
    <source>
        <dbReference type="EMBL" id="VDN47404.1"/>
    </source>
</evidence>
<dbReference type="Gene3D" id="2.60.40.3500">
    <property type="match status" value="1"/>
</dbReference>
<organism evidence="3 4">
    <name type="scientific">Petrocella atlantisensis</name>
    <dbReference type="NCBI Taxonomy" id="2173034"/>
    <lineage>
        <taxon>Bacteria</taxon>
        <taxon>Bacillati</taxon>
        <taxon>Bacillota</taxon>
        <taxon>Clostridia</taxon>
        <taxon>Lachnospirales</taxon>
        <taxon>Vallitaleaceae</taxon>
        <taxon>Petrocella</taxon>
    </lineage>
</organism>
<dbReference type="InterPro" id="IPR021731">
    <property type="entry name" value="AMIN_dom"/>
</dbReference>
<reference evidence="3 4" key="1">
    <citation type="submission" date="2018-09" db="EMBL/GenBank/DDBJ databases">
        <authorList>
            <person name="Postec A."/>
        </authorList>
    </citation>
    <scope>NUCLEOTIDE SEQUENCE [LARGE SCALE GENOMIC DNA]</scope>
    <source>
        <strain evidence="3">70B-A</strain>
    </source>
</reference>
<dbReference type="InterPro" id="IPR036582">
    <property type="entry name" value="Mao_N_sf"/>
</dbReference>
<dbReference type="Proteomes" id="UP000279029">
    <property type="component" value="Chromosome"/>
</dbReference>
<dbReference type="Pfam" id="PF07833">
    <property type="entry name" value="Cu_amine_oxidN1"/>
    <property type="match status" value="1"/>
</dbReference>
<dbReference type="AlphaFoldDB" id="A0A3P7NW32"/>
<evidence type="ECO:0000313" key="4">
    <source>
        <dbReference type="Proteomes" id="UP000279029"/>
    </source>
</evidence>
<dbReference type="InterPro" id="IPR012854">
    <property type="entry name" value="Cu_amine_oxidase-like_N"/>
</dbReference>
<dbReference type="InterPro" id="IPR002508">
    <property type="entry name" value="MurNAc-LAA_cat"/>
</dbReference>
<dbReference type="CDD" id="cd02696">
    <property type="entry name" value="MurNAc-LAA"/>
    <property type="match status" value="1"/>
</dbReference>
<dbReference type="KEGG" id="cbar:PATL70BA_1519"/>
<evidence type="ECO:0000259" key="2">
    <source>
        <dbReference type="SMART" id="SM00646"/>
    </source>
</evidence>
<dbReference type="OrthoDB" id="9806267at2"/>
<feature type="domain" description="MurNAc-LAA" evidence="2">
    <location>
        <begin position="629"/>
        <end position="743"/>
    </location>
</feature>
<protein>
    <recommendedName>
        <fullName evidence="2">MurNAc-LAA domain-containing protein</fullName>
    </recommendedName>
</protein>
<keyword evidence="1" id="KW-0378">Hydrolase</keyword>
<dbReference type="Pfam" id="PF11741">
    <property type="entry name" value="AMIN"/>
    <property type="match status" value="2"/>
</dbReference>